<name>A0A192ZHW3_9EUKA</name>
<evidence type="ECO:0000313" key="3">
    <source>
        <dbReference type="EMBL" id="ANM86113.1"/>
    </source>
</evidence>
<dbReference type="PRINTS" id="PR00891">
    <property type="entry name" value="RABGDIREP"/>
</dbReference>
<dbReference type="AlphaFoldDB" id="A0A192ZHW3"/>
<dbReference type="GO" id="GO:0016192">
    <property type="term" value="P:vesicle-mediated transport"/>
    <property type="evidence" value="ECO:0007669"/>
    <property type="project" value="TreeGrafter"/>
</dbReference>
<dbReference type="SUPFAM" id="SSF54373">
    <property type="entry name" value="FAD-linked reductases, C-terminal domain"/>
    <property type="match status" value="1"/>
</dbReference>
<dbReference type="GO" id="GO:0005737">
    <property type="term" value="C:cytoplasm"/>
    <property type="evidence" value="ECO:0007669"/>
    <property type="project" value="TreeGrafter"/>
</dbReference>
<dbReference type="Gene3D" id="3.50.50.60">
    <property type="entry name" value="FAD/NAD(P)-binding domain"/>
    <property type="match status" value="1"/>
</dbReference>
<evidence type="ECO:0000256" key="2">
    <source>
        <dbReference type="RuleBase" id="RU363124"/>
    </source>
</evidence>
<dbReference type="FunFam" id="1.10.405.10:FF:000011">
    <property type="entry name" value="Rab GDP dissociation inhibitor"/>
    <property type="match status" value="1"/>
</dbReference>
<dbReference type="InterPro" id="IPR036188">
    <property type="entry name" value="FAD/NAD-bd_sf"/>
</dbReference>
<dbReference type="InterPro" id="IPR000806">
    <property type="entry name" value="RabGDI"/>
</dbReference>
<proteinExistence type="evidence at transcript level"/>
<dbReference type="PANTHER" id="PTHR11787">
    <property type="entry name" value="RAB GDP-DISSOCIATION INHIBITOR"/>
    <property type="match status" value="1"/>
</dbReference>
<dbReference type="PRINTS" id="PR00892">
    <property type="entry name" value="RABGDI"/>
</dbReference>
<dbReference type="Pfam" id="PF00996">
    <property type="entry name" value="GDI"/>
    <property type="match status" value="1"/>
</dbReference>
<evidence type="ECO:0000256" key="1">
    <source>
        <dbReference type="ARBA" id="ARBA00005593"/>
    </source>
</evidence>
<dbReference type="InterPro" id="IPR018203">
    <property type="entry name" value="GDP_dissociation_inhibitor"/>
</dbReference>
<gene>
    <name evidence="3" type="primary">gdi2</name>
</gene>
<sequence>MDEEYDVIVLGTGLTECVISGLLSVSGKKVLHMDRNDYYGGKSASLNLKQFFEMFKPGVEDITKFGSSRDWNIDIVPKFVMAAGKLVRILSFTKVTRYLDFLQVEGSFVYRAGKIHKVPSKNKEARKSELMGWLEKIRCAKFLSFVEDFEEDKPCKKPIPTMTMEQLFDDFSIKPDTREFLGHAVALHTSDDYLLQPALPSVLRLKLYNESLERYGVSPYIYPLYGLGELPQAFARLSAVYGGTYMLNKPIDSIEYDEAGHVTGVTSSGETARCKIVVGDPSYFTKRVKSEGHVVRCVCFINHKVEGTLDAEAYQIIIPQNQVGRKHDIYVSCISSKFNVCPAGWSVVIASTTVETETPEAELAPALALFEPIQEKAFIVEECFVPLDDGKKDGVFISKSYDATSHFESTSDDVLSLYERIMGEPLDWTALPTTSVDDDDME</sequence>
<reference evidence="3" key="1">
    <citation type="submission" date="2016-05" db="EMBL/GenBank/DDBJ databases">
        <title>Novel hydrogenosomes in the microaerophilic jakobid Stygiella incarcerata.</title>
        <authorList>
            <person name="Leger M.M."/>
            <person name="Eme L."/>
            <person name="Hug L.A."/>
            <person name="Roger A.J."/>
        </authorList>
    </citation>
    <scope>NUCLEOTIDE SEQUENCE</scope>
</reference>
<dbReference type="GO" id="GO:0015031">
    <property type="term" value="P:protein transport"/>
    <property type="evidence" value="ECO:0007669"/>
    <property type="project" value="InterPro"/>
</dbReference>
<accession>A0A192ZHW3</accession>
<dbReference type="PANTHER" id="PTHR11787:SF8">
    <property type="entry name" value="RAB GDP DISSOCIATION INHIBITOR"/>
    <property type="match status" value="1"/>
</dbReference>
<organism evidence="3">
    <name type="scientific">Stygiella incarcerata</name>
    <dbReference type="NCBI Taxonomy" id="1712417"/>
    <lineage>
        <taxon>Eukaryota</taxon>
        <taxon>Discoba</taxon>
        <taxon>Jakobida</taxon>
        <taxon>Andalucina</taxon>
        <taxon>Stygiellidae</taxon>
        <taxon>Stygiella</taxon>
    </lineage>
</organism>
<dbReference type="GO" id="GO:0005093">
    <property type="term" value="F:Rab GDP-dissociation inhibitor activity"/>
    <property type="evidence" value="ECO:0007669"/>
    <property type="project" value="InterPro"/>
</dbReference>
<dbReference type="GO" id="GO:0007264">
    <property type="term" value="P:small GTPase-mediated signal transduction"/>
    <property type="evidence" value="ECO:0007669"/>
    <property type="project" value="InterPro"/>
</dbReference>
<dbReference type="EMBL" id="KX235384">
    <property type="protein sequence ID" value="ANM86113.1"/>
    <property type="molecule type" value="mRNA"/>
</dbReference>
<dbReference type="SUPFAM" id="SSF51905">
    <property type="entry name" value="FAD/NAD(P)-binding domain"/>
    <property type="match status" value="2"/>
</dbReference>
<dbReference type="Gene3D" id="1.10.405.10">
    <property type="entry name" value="Guanine Nucleotide Dissociation Inhibitor, domain 1"/>
    <property type="match status" value="1"/>
</dbReference>
<comment type="similarity">
    <text evidence="1 2">Belongs to the Rab GDI family.</text>
</comment>
<dbReference type="Gene3D" id="3.30.519.10">
    <property type="entry name" value="Guanine Nucleotide Dissociation Inhibitor, domain 2"/>
    <property type="match status" value="1"/>
</dbReference>
<protein>
    <recommendedName>
        <fullName evidence="2">Rab GDP dissociation inhibitor</fullName>
    </recommendedName>
</protein>